<feature type="compositionally biased region" description="Basic and acidic residues" evidence="1">
    <location>
        <begin position="475"/>
        <end position="490"/>
    </location>
</feature>
<feature type="transmembrane region" description="Helical" evidence="2">
    <location>
        <begin position="109"/>
        <end position="134"/>
    </location>
</feature>
<accession>A0ABN9W9T4</accession>
<dbReference type="PANTHER" id="PTHR36851">
    <property type="entry name" value="UNNAMED PRODUCT"/>
    <property type="match status" value="1"/>
</dbReference>
<organism evidence="3 4">
    <name type="scientific">Prorocentrum cordatum</name>
    <dbReference type="NCBI Taxonomy" id="2364126"/>
    <lineage>
        <taxon>Eukaryota</taxon>
        <taxon>Sar</taxon>
        <taxon>Alveolata</taxon>
        <taxon>Dinophyceae</taxon>
        <taxon>Prorocentrales</taxon>
        <taxon>Prorocentraceae</taxon>
        <taxon>Prorocentrum</taxon>
    </lineage>
</organism>
<comment type="caution">
    <text evidence="3">The sequence shown here is derived from an EMBL/GenBank/DDBJ whole genome shotgun (WGS) entry which is preliminary data.</text>
</comment>
<evidence type="ECO:0000256" key="2">
    <source>
        <dbReference type="SAM" id="Phobius"/>
    </source>
</evidence>
<keyword evidence="2" id="KW-1133">Transmembrane helix</keyword>
<feature type="region of interest" description="Disordered" evidence="1">
    <location>
        <begin position="30"/>
        <end position="70"/>
    </location>
</feature>
<evidence type="ECO:0008006" key="5">
    <source>
        <dbReference type="Google" id="ProtNLM"/>
    </source>
</evidence>
<name>A0ABN9W9T4_9DINO</name>
<gene>
    <name evidence="3" type="ORF">PCOR1329_LOCUS64976</name>
</gene>
<reference evidence="3" key="1">
    <citation type="submission" date="2023-10" db="EMBL/GenBank/DDBJ databases">
        <authorList>
            <person name="Chen Y."/>
            <person name="Shah S."/>
            <person name="Dougan E. K."/>
            <person name="Thang M."/>
            <person name="Chan C."/>
        </authorList>
    </citation>
    <scope>NUCLEOTIDE SEQUENCE [LARGE SCALE GENOMIC DNA]</scope>
</reference>
<evidence type="ECO:0000256" key="1">
    <source>
        <dbReference type="SAM" id="MobiDB-lite"/>
    </source>
</evidence>
<evidence type="ECO:0000313" key="3">
    <source>
        <dbReference type="EMBL" id="CAK0882456.1"/>
    </source>
</evidence>
<dbReference type="Proteomes" id="UP001189429">
    <property type="component" value="Unassembled WGS sequence"/>
</dbReference>
<keyword evidence="2" id="KW-0812">Transmembrane</keyword>
<proteinExistence type="predicted"/>
<dbReference type="EMBL" id="CAUYUJ010018297">
    <property type="protein sequence ID" value="CAK0882456.1"/>
    <property type="molecule type" value="Genomic_DNA"/>
</dbReference>
<evidence type="ECO:0000313" key="4">
    <source>
        <dbReference type="Proteomes" id="UP001189429"/>
    </source>
</evidence>
<keyword evidence="2" id="KW-0472">Membrane</keyword>
<keyword evidence="4" id="KW-1185">Reference proteome</keyword>
<protein>
    <recommendedName>
        <fullName evidence="5">Glycosyltransferase 2-like domain-containing protein</fullName>
    </recommendedName>
</protein>
<feature type="transmembrane region" description="Helical" evidence="2">
    <location>
        <begin position="80"/>
        <end position="103"/>
    </location>
</feature>
<dbReference type="PANTHER" id="PTHR36851:SF1">
    <property type="entry name" value="GLYCO_TRANS_2-LIKE DOMAIN-CONTAINING PROTEIN"/>
    <property type="match status" value="1"/>
</dbReference>
<feature type="region of interest" description="Disordered" evidence="1">
    <location>
        <begin position="475"/>
        <end position="497"/>
    </location>
</feature>
<sequence>MEANGVRRRRRREVRRRVGIMEDAPFSVAAACPPPSPSPAPAATGLSPCPPPSPGWSDGDQAAGPTKRISLSDPGPLQKVCCCIPGLMIFPPMLAIVFCSIFAHDVMVWIAAVLSVWTVIYTGNLAISAAFGAWRMRHDVSVDWQAKLEKVVEEAPESSAFMHIVFLPNYREDEGMMLQTLQNLGRSALAREHVYVVLCMEGREGEIARRKAANLIDASRHLFADISATFHPENCPGDVAGKSSNQQWAYRQVLQRLAPQLSRYDASQIFLTVSDADSLVHPQYFSAMTYQGLTMSAYERAWSIWQAPILLLRNLFSSPAPTRLSGYATIVFELAGLANQKLSPHFSYSTYSFTLAMGSHRFVDGWDRDVIAEDHHMFCKCYFASIWEQLEALTSGSSQQQCAAEGAASHLRLRPVFLPAISYSRLGRRLVRLGPRQVRAGAAALPGPGRAVLRLPAARAPADVGWLEAHRDGHPCQDLGRRREDGERAHSPQHALPFPSHLDYHVGGAGNLAVARVPKPSGSSLTCARLRHRGGVEHAEFRGGQVGLVCNFRSSPTFEHADVVDDVHCCEGRARGQSLARPRQPQRAAKPARLGQGWHELVAEAQALSHGPERLFGRRVHHSVRLRPGACDDGRVVTDDEER</sequence>